<name>A0A835QLF8_VANPL</name>
<dbReference type="EMBL" id="JADCNL010000008">
    <property type="protein sequence ID" value="KAG0469872.1"/>
    <property type="molecule type" value="Genomic_DNA"/>
</dbReference>
<accession>A0A835QLF8</accession>
<evidence type="ECO:0000313" key="2">
    <source>
        <dbReference type="Proteomes" id="UP000636800"/>
    </source>
</evidence>
<gene>
    <name evidence="1" type="ORF">HPP92_016572</name>
</gene>
<organism evidence="1 2">
    <name type="scientific">Vanilla planifolia</name>
    <name type="common">Vanilla</name>
    <dbReference type="NCBI Taxonomy" id="51239"/>
    <lineage>
        <taxon>Eukaryota</taxon>
        <taxon>Viridiplantae</taxon>
        <taxon>Streptophyta</taxon>
        <taxon>Embryophyta</taxon>
        <taxon>Tracheophyta</taxon>
        <taxon>Spermatophyta</taxon>
        <taxon>Magnoliopsida</taxon>
        <taxon>Liliopsida</taxon>
        <taxon>Asparagales</taxon>
        <taxon>Orchidaceae</taxon>
        <taxon>Vanilloideae</taxon>
        <taxon>Vanilleae</taxon>
        <taxon>Vanilla</taxon>
    </lineage>
</organism>
<evidence type="ECO:0000313" key="1">
    <source>
        <dbReference type="EMBL" id="KAG0469872.1"/>
    </source>
</evidence>
<protein>
    <submittedName>
        <fullName evidence="1">Uncharacterized protein</fullName>
    </submittedName>
</protein>
<dbReference type="Proteomes" id="UP000636800">
    <property type="component" value="Unassembled WGS sequence"/>
</dbReference>
<keyword evidence="2" id="KW-1185">Reference proteome</keyword>
<reference evidence="1 2" key="1">
    <citation type="journal article" date="2020" name="Nat. Food">
        <title>A phased Vanilla planifolia genome enables genetic improvement of flavour and production.</title>
        <authorList>
            <person name="Hasing T."/>
            <person name="Tang H."/>
            <person name="Brym M."/>
            <person name="Khazi F."/>
            <person name="Huang T."/>
            <person name="Chambers A.H."/>
        </authorList>
    </citation>
    <scope>NUCLEOTIDE SEQUENCE [LARGE SCALE GENOMIC DNA]</scope>
    <source>
        <tissue evidence="1">Leaf</tissue>
    </source>
</reference>
<proteinExistence type="predicted"/>
<sequence>MREFFRGRPVAPRRLQQQNATDPVWGVAGRFLQRIPLAMAKSVGDTAGCRRGLRVCRRRSPSCSGGLHGSYQLV</sequence>
<dbReference type="AlphaFoldDB" id="A0A835QLF8"/>
<dbReference type="OrthoDB" id="8062037at2759"/>
<comment type="caution">
    <text evidence="1">The sequence shown here is derived from an EMBL/GenBank/DDBJ whole genome shotgun (WGS) entry which is preliminary data.</text>
</comment>